<proteinExistence type="predicted"/>
<accession>A0ACB9BWH6</accession>
<evidence type="ECO:0000313" key="2">
    <source>
        <dbReference type="Proteomes" id="UP001056120"/>
    </source>
</evidence>
<sequence>MSMKHFAYAQKVKGTASDFSYLPEVCQRRIIHKDIKAANILLSEDFEPKVKDVMNKQEELPLCKEGDLILEQLVLQKQSNKKLDPQHVSMALKNRE</sequence>
<evidence type="ECO:0000313" key="1">
    <source>
        <dbReference type="EMBL" id="KAI3726345.1"/>
    </source>
</evidence>
<keyword evidence="2" id="KW-1185">Reference proteome</keyword>
<dbReference type="EMBL" id="CM042039">
    <property type="protein sequence ID" value="KAI3726345.1"/>
    <property type="molecule type" value="Genomic_DNA"/>
</dbReference>
<organism evidence="1 2">
    <name type="scientific">Smallanthus sonchifolius</name>
    <dbReference type="NCBI Taxonomy" id="185202"/>
    <lineage>
        <taxon>Eukaryota</taxon>
        <taxon>Viridiplantae</taxon>
        <taxon>Streptophyta</taxon>
        <taxon>Embryophyta</taxon>
        <taxon>Tracheophyta</taxon>
        <taxon>Spermatophyta</taxon>
        <taxon>Magnoliopsida</taxon>
        <taxon>eudicotyledons</taxon>
        <taxon>Gunneridae</taxon>
        <taxon>Pentapetalae</taxon>
        <taxon>asterids</taxon>
        <taxon>campanulids</taxon>
        <taxon>Asterales</taxon>
        <taxon>Asteraceae</taxon>
        <taxon>Asteroideae</taxon>
        <taxon>Heliantheae alliance</taxon>
        <taxon>Millerieae</taxon>
        <taxon>Smallanthus</taxon>
    </lineage>
</organism>
<name>A0ACB9BWH6_9ASTR</name>
<protein>
    <submittedName>
        <fullName evidence="1">Uncharacterized protein</fullName>
    </submittedName>
</protein>
<reference evidence="2" key="1">
    <citation type="journal article" date="2022" name="Mol. Ecol. Resour.">
        <title>The genomes of chicory, endive, great burdock and yacon provide insights into Asteraceae palaeo-polyploidization history and plant inulin production.</title>
        <authorList>
            <person name="Fan W."/>
            <person name="Wang S."/>
            <person name="Wang H."/>
            <person name="Wang A."/>
            <person name="Jiang F."/>
            <person name="Liu H."/>
            <person name="Zhao H."/>
            <person name="Xu D."/>
            <person name="Zhang Y."/>
        </authorList>
    </citation>
    <scope>NUCLEOTIDE SEQUENCE [LARGE SCALE GENOMIC DNA]</scope>
    <source>
        <strain evidence="2">cv. Yunnan</strain>
    </source>
</reference>
<gene>
    <name evidence="1" type="ORF">L1987_66142</name>
</gene>
<reference evidence="1 2" key="2">
    <citation type="journal article" date="2022" name="Mol. Ecol. Resour.">
        <title>The genomes of chicory, endive, great burdock and yacon provide insights into Asteraceae paleo-polyploidization history and plant inulin production.</title>
        <authorList>
            <person name="Fan W."/>
            <person name="Wang S."/>
            <person name="Wang H."/>
            <person name="Wang A."/>
            <person name="Jiang F."/>
            <person name="Liu H."/>
            <person name="Zhao H."/>
            <person name="Xu D."/>
            <person name="Zhang Y."/>
        </authorList>
    </citation>
    <scope>NUCLEOTIDE SEQUENCE [LARGE SCALE GENOMIC DNA]</scope>
    <source>
        <strain evidence="2">cv. Yunnan</strain>
        <tissue evidence="1">Leaves</tissue>
    </source>
</reference>
<dbReference type="Proteomes" id="UP001056120">
    <property type="component" value="Linkage Group LG22"/>
</dbReference>
<comment type="caution">
    <text evidence="1">The sequence shown here is derived from an EMBL/GenBank/DDBJ whole genome shotgun (WGS) entry which is preliminary data.</text>
</comment>